<feature type="transmembrane region" description="Helical" evidence="1">
    <location>
        <begin position="112"/>
        <end position="139"/>
    </location>
</feature>
<dbReference type="Pfam" id="PF06182">
    <property type="entry name" value="ABC2_membrane_6"/>
    <property type="match status" value="1"/>
</dbReference>
<dbReference type="InterPro" id="IPR010390">
    <property type="entry name" value="ABC-2_transporter-like"/>
</dbReference>
<organism evidence="2">
    <name type="scientific">Thermodesulfobacterium geofontis</name>
    <dbReference type="NCBI Taxonomy" id="1295609"/>
    <lineage>
        <taxon>Bacteria</taxon>
        <taxon>Pseudomonadati</taxon>
        <taxon>Thermodesulfobacteriota</taxon>
        <taxon>Thermodesulfobacteria</taxon>
        <taxon>Thermodesulfobacteriales</taxon>
        <taxon>Thermodesulfobacteriaceae</taxon>
        <taxon>Thermodesulfobacterium</taxon>
    </lineage>
</organism>
<protein>
    <submittedName>
        <fullName evidence="2">ABC transporter permease</fullName>
    </submittedName>
</protein>
<feature type="transmembrane region" description="Helical" evidence="1">
    <location>
        <begin position="175"/>
        <end position="193"/>
    </location>
</feature>
<feature type="transmembrane region" description="Helical" evidence="1">
    <location>
        <begin position="236"/>
        <end position="256"/>
    </location>
</feature>
<dbReference type="PANTHER" id="PTHR36833">
    <property type="entry name" value="SLR0610 PROTEIN-RELATED"/>
    <property type="match status" value="1"/>
</dbReference>
<evidence type="ECO:0000313" key="2">
    <source>
        <dbReference type="EMBL" id="HGQ86045.1"/>
    </source>
</evidence>
<sequence length="268" mass="31582">MVVKSRLKYYIKVYFWFIAQDIKGRMQYRVDFFISTIGMVITNLLGLLSIYVIFQSIPNILGWSYYEILFIYGFSLLALSPLQLFFDNLWNLPSYLISGDFIKYYLKPLNIFFFYFAEVFDMKGLSQLVIGIITLSYAWVKLNLEFNLLKFIILIISLISSSLVMISLMVMGSAVAFWVLNVTPLLNFIFRLREYTRYPTDIFDPFFRFIFSFVIPIAFVAFYPSQIFLRPKNSNILVFISPFIGIFLFIIAYKLWIRGTRRYKGTGV</sequence>
<keyword evidence="1" id="KW-0472">Membrane</keyword>
<name>A0A7C4NWR4_9BACT</name>
<accession>A0A7C4NWR4</accession>
<feature type="transmembrane region" description="Helical" evidence="1">
    <location>
        <begin position="32"/>
        <end position="54"/>
    </location>
</feature>
<reference evidence="2" key="1">
    <citation type="journal article" date="2020" name="mSystems">
        <title>Genome- and Community-Level Interaction Insights into Carbon Utilization and Element Cycling Functions of Hydrothermarchaeota in Hydrothermal Sediment.</title>
        <authorList>
            <person name="Zhou Z."/>
            <person name="Liu Y."/>
            <person name="Xu W."/>
            <person name="Pan J."/>
            <person name="Luo Z.H."/>
            <person name="Li M."/>
        </authorList>
    </citation>
    <scope>NUCLEOTIDE SEQUENCE [LARGE SCALE GENOMIC DNA]</scope>
    <source>
        <strain evidence="2">SpSt-6</strain>
    </source>
</reference>
<keyword evidence="1" id="KW-0812">Transmembrane</keyword>
<dbReference type="PANTHER" id="PTHR36833:SF1">
    <property type="entry name" value="INTEGRAL MEMBRANE TRANSPORT PROTEIN"/>
    <property type="match status" value="1"/>
</dbReference>
<feature type="transmembrane region" description="Helical" evidence="1">
    <location>
        <begin position="66"/>
        <end position="86"/>
    </location>
</feature>
<gene>
    <name evidence="2" type="ORF">ENT66_07025</name>
</gene>
<feature type="transmembrane region" description="Helical" evidence="1">
    <location>
        <begin position="205"/>
        <end position="224"/>
    </location>
</feature>
<proteinExistence type="predicted"/>
<feature type="transmembrane region" description="Helical" evidence="1">
    <location>
        <begin position="151"/>
        <end position="169"/>
    </location>
</feature>
<dbReference type="EMBL" id="DSZN01000108">
    <property type="protein sequence ID" value="HGQ86045.1"/>
    <property type="molecule type" value="Genomic_DNA"/>
</dbReference>
<keyword evidence="1" id="KW-1133">Transmembrane helix</keyword>
<comment type="caution">
    <text evidence="2">The sequence shown here is derived from an EMBL/GenBank/DDBJ whole genome shotgun (WGS) entry which is preliminary data.</text>
</comment>
<dbReference type="AlphaFoldDB" id="A0A7C4NWR4"/>
<evidence type="ECO:0000256" key="1">
    <source>
        <dbReference type="SAM" id="Phobius"/>
    </source>
</evidence>